<dbReference type="AlphaFoldDB" id="A0AAU9TDD8"/>
<reference evidence="1" key="1">
    <citation type="submission" date="2022-03" db="EMBL/GenBank/DDBJ databases">
        <authorList>
            <person name="Tunstrom K."/>
        </authorList>
    </citation>
    <scope>NUCLEOTIDE SEQUENCE</scope>
</reference>
<dbReference type="Proteomes" id="UP001153954">
    <property type="component" value="Unassembled WGS sequence"/>
</dbReference>
<protein>
    <submittedName>
        <fullName evidence="1">Uncharacterized protein</fullName>
    </submittedName>
</protein>
<accession>A0AAU9TDD8</accession>
<name>A0AAU9TDD8_EUPED</name>
<comment type="caution">
    <text evidence="1">The sequence shown here is derived from an EMBL/GenBank/DDBJ whole genome shotgun (WGS) entry which is preliminary data.</text>
</comment>
<evidence type="ECO:0000313" key="1">
    <source>
        <dbReference type="EMBL" id="CAH2085090.1"/>
    </source>
</evidence>
<sequence length="80" mass="9227">MKRDKSRVNGDGKDAALNQDAWCYVGICEICSDRTVEGEPVFESFWKYNYLALMTGTQLLIILMSTMVQHRKRALLHMNN</sequence>
<organism evidence="1 2">
    <name type="scientific">Euphydryas editha</name>
    <name type="common">Edith's checkerspot</name>
    <dbReference type="NCBI Taxonomy" id="104508"/>
    <lineage>
        <taxon>Eukaryota</taxon>
        <taxon>Metazoa</taxon>
        <taxon>Ecdysozoa</taxon>
        <taxon>Arthropoda</taxon>
        <taxon>Hexapoda</taxon>
        <taxon>Insecta</taxon>
        <taxon>Pterygota</taxon>
        <taxon>Neoptera</taxon>
        <taxon>Endopterygota</taxon>
        <taxon>Lepidoptera</taxon>
        <taxon>Glossata</taxon>
        <taxon>Ditrysia</taxon>
        <taxon>Papilionoidea</taxon>
        <taxon>Nymphalidae</taxon>
        <taxon>Nymphalinae</taxon>
        <taxon>Euphydryas</taxon>
    </lineage>
</organism>
<keyword evidence="2" id="KW-1185">Reference proteome</keyword>
<gene>
    <name evidence="1" type="ORF">EEDITHA_LOCUS1601</name>
</gene>
<evidence type="ECO:0000313" key="2">
    <source>
        <dbReference type="Proteomes" id="UP001153954"/>
    </source>
</evidence>
<dbReference type="EMBL" id="CAKOGL010000003">
    <property type="protein sequence ID" value="CAH2085090.1"/>
    <property type="molecule type" value="Genomic_DNA"/>
</dbReference>
<proteinExistence type="predicted"/>